<evidence type="ECO:0000256" key="1">
    <source>
        <dbReference type="SAM" id="MobiDB-lite"/>
    </source>
</evidence>
<dbReference type="AlphaFoldDB" id="A0ABD1RXH5"/>
<evidence type="ECO:0000313" key="2">
    <source>
        <dbReference type="EMBL" id="KAL2493131.1"/>
    </source>
</evidence>
<evidence type="ECO:0000313" key="3">
    <source>
        <dbReference type="Proteomes" id="UP001604336"/>
    </source>
</evidence>
<protein>
    <submittedName>
        <fullName evidence="2">Uncharacterized protein</fullName>
    </submittedName>
</protein>
<comment type="caution">
    <text evidence="2">The sequence shown here is derived from an EMBL/GenBank/DDBJ whole genome shotgun (WGS) entry which is preliminary data.</text>
</comment>
<gene>
    <name evidence="2" type="ORF">Adt_28759</name>
</gene>
<sequence length="224" mass="24362">MAKHIPLTCPPSISGKPNPSPSLPAASPIGCALAHRRRHHLPPRRCRALSSVIALTVSLYDFLKICCALTHNSHSLRRRQTLRDPSLAVFSSLVPRAPFAAVFPSLCRGARARRDPLVSTVRSLRRRAPSLYRGDLSHSVSPFSDVILPLSSLAATVSSTIFSCGHNKFGENRKATQWGLEGGEHDNALEGGDAGGDELGHSRLEKPRGEMEMDLVYQKWMVGG</sequence>
<reference evidence="3" key="1">
    <citation type="submission" date="2024-07" db="EMBL/GenBank/DDBJ databases">
        <title>Two chromosome-level genome assemblies of Korean endemic species Abeliophyllum distichum and Forsythia ovata (Oleaceae).</title>
        <authorList>
            <person name="Jang H."/>
        </authorList>
    </citation>
    <scope>NUCLEOTIDE SEQUENCE [LARGE SCALE GENOMIC DNA]</scope>
</reference>
<accession>A0ABD1RXH5</accession>
<proteinExistence type="predicted"/>
<dbReference type="Proteomes" id="UP001604336">
    <property type="component" value="Unassembled WGS sequence"/>
</dbReference>
<feature type="region of interest" description="Disordered" evidence="1">
    <location>
        <begin position="1"/>
        <end position="22"/>
    </location>
</feature>
<organism evidence="2 3">
    <name type="scientific">Abeliophyllum distichum</name>
    <dbReference type="NCBI Taxonomy" id="126358"/>
    <lineage>
        <taxon>Eukaryota</taxon>
        <taxon>Viridiplantae</taxon>
        <taxon>Streptophyta</taxon>
        <taxon>Embryophyta</taxon>
        <taxon>Tracheophyta</taxon>
        <taxon>Spermatophyta</taxon>
        <taxon>Magnoliopsida</taxon>
        <taxon>eudicotyledons</taxon>
        <taxon>Gunneridae</taxon>
        <taxon>Pentapetalae</taxon>
        <taxon>asterids</taxon>
        <taxon>lamiids</taxon>
        <taxon>Lamiales</taxon>
        <taxon>Oleaceae</taxon>
        <taxon>Forsythieae</taxon>
        <taxon>Abeliophyllum</taxon>
    </lineage>
</organism>
<keyword evidence="3" id="KW-1185">Reference proteome</keyword>
<dbReference type="EMBL" id="JBFOLK010000008">
    <property type="protein sequence ID" value="KAL2493131.1"/>
    <property type="molecule type" value="Genomic_DNA"/>
</dbReference>
<feature type="region of interest" description="Disordered" evidence="1">
    <location>
        <begin position="182"/>
        <end position="207"/>
    </location>
</feature>
<feature type="compositionally biased region" description="Basic and acidic residues" evidence="1">
    <location>
        <begin position="198"/>
        <end position="207"/>
    </location>
</feature>
<name>A0ABD1RXH5_9LAMI</name>